<organism evidence="2 3">
    <name type="scientific">Tetraparma gracilis</name>
    <dbReference type="NCBI Taxonomy" id="2962635"/>
    <lineage>
        <taxon>Eukaryota</taxon>
        <taxon>Sar</taxon>
        <taxon>Stramenopiles</taxon>
        <taxon>Ochrophyta</taxon>
        <taxon>Bolidophyceae</taxon>
        <taxon>Parmales</taxon>
        <taxon>Triparmaceae</taxon>
        <taxon>Tetraparma</taxon>
    </lineage>
</organism>
<evidence type="ECO:0000313" key="3">
    <source>
        <dbReference type="Proteomes" id="UP001165060"/>
    </source>
</evidence>
<proteinExistence type="predicted"/>
<reference evidence="2 3" key="1">
    <citation type="journal article" date="2023" name="Commun. Biol.">
        <title>Genome analysis of Parmales, the sister group of diatoms, reveals the evolutionary specialization of diatoms from phago-mixotrophs to photoautotrophs.</title>
        <authorList>
            <person name="Ban H."/>
            <person name="Sato S."/>
            <person name="Yoshikawa S."/>
            <person name="Yamada K."/>
            <person name="Nakamura Y."/>
            <person name="Ichinomiya M."/>
            <person name="Sato N."/>
            <person name="Blanc-Mathieu R."/>
            <person name="Endo H."/>
            <person name="Kuwata A."/>
            <person name="Ogata H."/>
        </authorList>
    </citation>
    <scope>NUCLEOTIDE SEQUENCE [LARGE SCALE GENOMIC DNA]</scope>
</reference>
<feature type="region of interest" description="Disordered" evidence="1">
    <location>
        <begin position="110"/>
        <end position="137"/>
    </location>
</feature>
<keyword evidence="3" id="KW-1185">Reference proteome</keyword>
<feature type="region of interest" description="Disordered" evidence="1">
    <location>
        <begin position="31"/>
        <end position="65"/>
    </location>
</feature>
<evidence type="ECO:0000256" key="1">
    <source>
        <dbReference type="SAM" id="MobiDB-lite"/>
    </source>
</evidence>
<protein>
    <submittedName>
        <fullName evidence="2">Uncharacterized protein</fullName>
    </submittedName>
</protein>
<accession>A0ABQ6NCJ8</accession>
<name>A0ABQ6NCJ8_9STRA</name>
<dbReference type="EMBL" id="BRYB01006641">
    <property type="protein sequence ID" value="GMI54008.1"/>
    <property type="molecule type" value="Genomic_DNA"/>
</dbReference>
<dbReference type="Proteomes" id="UP001165060">
    <property type="component" value="Unassembled WGS sequence"/>
</dbReference>
<comment type="caution">
    <text evidence="2">The sequence shown here is derived from an EMBL/GenBank/DDBJ whole genome shotgun (WGS) entry which is preliminary data.</text>
</comment>
<feature type="compositionally biased region" description="Low complexity" evidence="1">
    <location>
        <begin position="33"/>
        <end position="63"/>
    </location>
</feature>
<feature type="compositionally biased region" description="Basic residues" evidence="1">
    <location>
        <begin position="128"/>
        <end position="137"/>
    </location>
</feature>
<gene>
    <name evidence="2" type="ORF">TeGR_g3711</name>
</gene>
<evidence type="ECO:0000313" key="2">
    <source>
        <dbReference type="EMBL" id="GMI54008.1"/>
    </source>
</evidence>
<sequence length="137" mass="14652">MAASSHTSGLPAGKAQEIAGARFGFSTSQLKPSGSWASMAAKAASSTNPESSSSAPSSPANTPRVWSPKFRVVEIVKPTKVETTSRVEVVEHDVDSQFYDDKAMGAMGRANGLKIRPDEAKRKAFSQAKRRSQRRGK</sequence>